<feature type="domain" description="Response regulatory" evidence="3">
    <location>
        <begin position="11"/>
        <end position="121"/>
    </location>
</feature>
<evidence type="ECO:0000259" key="3">
    <source>
        <dbReference type="PROSITE" id="PS50110"/>
    </source>
</evidence>
<dbReference type="InterPro" id="IPR001789">
    <property type="entry name" value="Sig_transdc_resp-reg_receiver"/>
</dbReference>
<comment type="caution">
    <text evidence="4">The sequence shown here is derived from an EMBL/GenBank/DDBJ whole genome shotgun (WGS) entry which is preliminary data.</text>
</comment>
<sequence length="152" mass="15854">MDDDVEGKCLRILVVEDEALVAMLIEDALTLYEHKVVGVAENVAGAMMIAMREPIDLALCDIRLADGDSGVEAAAQLAAFGIPSLYLSGNCPSRTDNPLVVGYMAKPFPTAALGRAVTAAHAVAQGAQPRAMPTGMQLYDHGCRDGPATGQA</sequence>
<dbReference type="PANTHER" id="PTHR44591:SF3">
    <property type="entry name" value="RESPONSE REGULATORY DOMAIN-CONTAINING PROTEIN"/>
    <property type="match status" value="1"/>
</dbReference>
<keyword evidence="5" id="KW-1185">Reference proteome</keyword>
<dbReference type="InterPro" id="IPR011006">
    <property type="entry name" value="CheY-like_superfamily"/>
</dbReference>
<evidence type="ECO:0000256" key="1">
    <source>
        <dbReference type="ARBA" id="ARBA00022553"/>
    </source>
</evidence>
<proteinExistence type="predicted"/>
<dbReference type="Pfam" id="PF00072">
    <property type="entry name" value="Response_reg"/>
    <property type="match status" value="1"/>
</dbReference>
<evidence type="ECO:0000256" key="2">
    <source>
        <dbReference type="PROSITE-ProRule" id="PRU00169"/>
    </source>
</evidence>
<keyword evidence="1 2" id="KW-0597">Phosphoprotein</keyword>
<protein>
    <recommendedName>
        <fullName evidence="3">Response regulatory domain-containing protein</fullName>
    </recommendedName>
</protein>
<dbReference type="Proteomes" id="UP001500523">
    <property type="component" value="Unassembled WGS sequence"/>
</dbReference>
<dbReference type="EMBL" id="BAABBF010000006">
    <property type="protein sequence ID" value="GAA3717235.1"/>
    <property type="molecule type" value="Genomic_DNA"/>
</dbReference>
<dbReference type="PANTHER" id="PTHR44591">
    <property type="entry name" value="STRESS RESPONSE REGULATOR PROTEIN 1"/>
    <property type="match status" value="1"/>
</dbReference>
<dbReference type="SMART" id="SM00448">
    <property type="entry name" value="REC"/>
    <property type="match status" value="1"/>
</dbReference>
<feature type="modified residue" description="4-aspartylphosphate" evidence="2">
    <location>
        <position position="61"/>
    </location>
</feature>
<name>A0ABP7EF02_9SPHN</name>
<reference evidence="5" key="1">
    <citation type="journal article" date="2019" name="Int. J. Syst. Evol. Microbiol.">
        <title>The Global Catalogue of Microorganisms (GCM) 10K type strain sequencing project: providing services to taxonomists for standard genome sequencing and annotation.</title>
        <authorList>
            <consortium name="The Broad Institute Genomics Platform"/>
            <consortium name="The Broad Institute Genome Sequencing Center for Infectious Disease"/>
            <person name="Wu L."/>
            <person name="Ma J."/>
        </authorList>
    </citation>
    <scope>NUCLEOTIDE SEQUENCE [LARGE SCALE GENOMIC DNA]</scope>
    <source>
        <strain evidence="5">JCM 17498</strain>
    </source>
</reference>
<accession>A0ABP7EF02</accession>
<dbReference type="Gene3D" id="3.40.50.2300">
    <property type="match status" value="1"/>
</dbReference>
<evidence type="ECO:0000313" key="5">
    <source>
        <dbReference type="Proteomes" id="UP001500523"/>
    </source>
</evidence>
<dbReference type="InterPro" id="IPR050595">
    <property type="entry name" value="Bact_response_regulator"/>
</dbReference>
<evidence type="ECO:0000313" key="4">
    <source>
        <dbReference type="EMBL" id="GAA3717235.1"/>
    </source>
</evidence>
<dbReference type="PROSITE" id="PS50110">
    <property type="entry name" value="RESPONSE_REGULATORY"/>
    <property type="match status" value="1"/>
</dbReference>
<dbReference type="SUPFAM" id="SSF52172">
    <property type="entry name" value="CheY-like"/>
    <property type="match status" value="1"/>
</dbReference>
<gene>
    <name evidence="4" type="ORF">GCM10022268_27000</name>
</gene>
<organism evidence="4 5">
    <name type="scientific">Sphingomonas cynarae</name>
    <dbReference type="NCBI Taxonomy" id="930197"/>
    <lineage>
        <taxon>Bacteria</taxon>
        <taxon>Pseudomonadati</taxon>
        <taxon>Pseudomonadota</taxon>
        <taxon>Alphaproteobacteria</taxon>
        <taxon>Sphingomonadales</taxon>
        <taxon>Sphingomonadaceae</taxon>
        <taxon>Sphingomonas</taxon>
    </lineage>
</organism>